<dbReference type="EMBL" id="JAFEKC020000004">
    <property type="protein sequence ID" value="KAK0515031.1"/>
    <property type="molecule type" value="Genomic_DNA"/>
</dbReference>
<feature type="compositionally biased region" description="Low complexity" evidence="1">
    <location>
        <begin position="152"/>
        <end position="165"/>
    </location>
</feature>
<accession>A0AA39R7S4</accession>
<name>A0AA39R7S4_9LECA</name>
<feature type="region of interest" description="Disordered" evidence="1">
    <location>
        <begin position="91"/>
        <end position="118"/>
    </location>
</feature>
<proteinExistence type="predicted"/>
<sequence length="392" mass="43399">MNQNLYTTYQTGEMVSAMDFSLPGSPENGSDSGQLADLEQHMMPMSEASFDNHGSAFLPESLGMRQDLMAQAYRGYQSQNDPSLVYEMPGQQFSQSQPHAARPSHTTRPLAQTHHSFPPVTRASNATQISHNSFVLPKSDGSSSGENQDQINSNSSSKSDNGSTSAQSGLPETPDSIPDTGDLEARFETVIKAVEEAGFESIDDLSTQYYTANFKEDTVSHWAQSRSRSRSLHTFLASLHASTNNWSDREVQGYRQQITEAAESLYVSELSCARKDIMQSRDTRSQTQGEKASSPVTQSAMSVQKLWQTIGEMELSQDFKQKKTMMREKMPETWSLLVELTRKADLRQPGGAQAVCAFLLLLLESNPDAPIRVTRALNGRHRRRRSSGKGIA</sequence>
<feature type="compositionally biased region" description="Polar residues" evidence="1">
    <location>
        <begin position="285"/>
        <end position="298"/>
    </location>
</feature>
<dbReference type="Proteomes" id="UP001166286">
    <property type="component" value="Unassembled WGS sequence"/>
</dbReference>
<feature type="region of interest" description="Disordered" evidence="1">
    <location>
        <begin position="133"/>
        <end position="181"/>
    </location>
</feature>
<reference evidence="2" key="1">
    <citation type="submission" date="2023-03" db="EMBL/GenBank/DDBJ databases">
        <title>Complete genome of Cladonia borealis.</title>
        <authorList>
            <person name="Park H."/>
        </authorList>
    </citation>
    <scope>NUCLEOTIDE SEQUENCE</scope>
    <source>
        <strain evidence="2">ANT050790</strain>
    </source>
</reference>
<dbReference type="AlphaFoldDB" id="A0AA39R7S4"/>
<feature type="compositionally biased region" description="Polar residues" evidence="1">
    <location>
        <begin position="91"/>
        <end position="115"/>
    </location>
</feature>
<feature type="compositionally biased region" description="Polar residues" evidence="1">
    <location>
        <begin position="140"/>
        <end position="151"/>
    </location>
</feature>
<feature type="region of interest" description="Disordered" evidence="1">
    <location>
        <begin position="278"/>
        <end position="298"/>
    </location>
</feature>
<evidence type="ECO:0000313" key="2">
    <source>
        <dbReference type="EMBL" id="KAK0515031.1"/>
    </source>
</evidence>
<organism evidence="2 3">
    <name type="scientific">Cladonia borealis</name>
    <dbReference type="NCBI Taxonomy" id="184061"/>
    <lineage>
        <taxon>Eukaryota</taxon>
        <taxon>Fungi</taxon>
        <taxon>Dikarya</taxon>
        <taxon>Ascomycota</taxon>
        <taxon>Pezizomycotina</taxon>
        <taxon>Lecanoromycetes</taxon>
        <taxon>OSLEUM clade</taxon>
        <taxon>Lecanoromycetidae</taxon>
        <taxon>Lecanorales</taxon>
        <taxon>Lecanorineae</taxon>
        <taxon>Cladoniaceae</taxon>
        <taxon>Cladonia</taxon>
    </lineage>
</organism>
<gene>
    <name evidence="2" type="ORF">JMJ35_002410</name>
</gene>
<keyword evidence="3" id="KW-1185">Reference proteome</keyword>
<protein>
    <submittedName>
        <fullName evidence="2">Uncharacterized protein</fullName>
    </submittedName>
</protein>
<comment type="caution">
    <text evidence="2">The sequence shown here is derived from an EMBL/GenBank/DDBJ whole genome shotgun (WGS) entry which is preliminary data.</text>
</comment>
<evidence type="ECO:0000313" key="3">
    <source>
        <dbReference type="Proteomes" id="UP001166286"/>
    </source>
</evidence>
<evidence type="ECO:0000256" key="1">
    <source>
        <dbReference type="SAM" id="MobiDB-lite"/>
    </source>
</evidence>